<keyword evidence="1" id="KW-1133">Transmembrane helix</keyword>
<reference evidence="2 3" key="1">
    <citation type="submission" date="2018-06" db="EMBL/GenBank/DDBJ databases">
        <title>Genomic Encyclopedia of Type Strains, Phase IV (KMG-IV): sequencing the most valuable type-strain genomes for metagenomic binning, comparative biology and taxonomic classification.</title>
        <authorList>
            <person name="Goeker M."/>
        </authorList>
    </citation>
    <scope>NUCLEOTIDE SEQUENCE [LARGE SCALE GENOMIC DNA]</scope>
    <source>
        <strain evidence="2 3">DSM 25532</strain>
    </source>
</reference>
<protein>
    <submittedName>
        <fullName evidence="2">Uncharacterized protein</fullName>
    </submittedName>
</protein>
<accession>A0A366HML2</accession>
<dbReference type="RefSeq" id="WP_113959161.1">
    <property type="nucleotide sequence ID" value="NZ_QNRR01000005.1"/>
</dbReference>
<keyword evidence="1" id="KW-0812">Transmembrane</keyword>
<evidence type="ECO:0000313" key="2">
    <source>
        <dbReference type="EMBL" id="RBP43676.1"/>
    </source>
</evidence>
<evidence type="ECO:0000256" key="1">
    <source>
        <dbReference type="SAM" id="Phobius"/>
    </source>
</evidence>
<keyword evidence="1" id="KW-0472">Membrane</keyword>
<comment type="caution">
    <text evidence="2">The sequence shown here is derived from an EMBL/GenBank/DDBJ whole genome shotgun (WGS) entry which is preliminary data.</text>
</comment>
<proteinExistence type="predicted"/>
<name>A0A366HML2_9BACT</name>
<organism evidence="2 3">
    <name type="scientific">Roseimicrobium gellanilyticum</name>
    <dbReference type="NCBI Taxonomy" id="748857"/>
    <lineage>
        <taxon>Bacteria</taxon>
        <taxon>Pseudomonadati</taxon>
        <taxon>Verrucomicrobiota</taxon>
        <taxon>Verrucomicrobiia</taxon>
        <taxon>Verrucomicrobiales</taxon>
        <taxon>Verrucomicrobiaceae</taxon>
        <taxon>Roseimicrobium</taxon>
    </lineage>
</organism>
<dbReference type="EMBL" id="QNRR01000005">
    <property type="protein sequence ID" value="RBP43676.1"/>
    <property type="molecule type" value="Genomic_DNA"/>
</dbReference>
<gene>
    <name evidence="2" type="ORF">DES53_10574</name>
</gene>
<feature type="transmembrane region" description="Helical" evidence="1">
    <location>
        <begin position="22"/>
        <end position="42"/>
    </location>
</feature>
<keyword evidence="3" id="KW-1185">Reference proteome</keyword>
<dbReference type="AlphaFoldDB" id="A0A366HML2"/>
<dbReference type="Proteomes" id="UP000253426">
    <property type="component" value="Unassembled WGS sequence"/>
</dbReference>
<sequence length="63" mass="7117">MKSTPSPFAQAVPAGPTLTARAGWMLLAWSFYMCWLGVSSVGRVRLRMHHWRHSHSHRLAEAS</sequence>
<evidence type="ECO:0000313" key="3">
    <source>
        <dbReference type="Proteomes" id="UP000253426"/>
    </source>
</evidence>